<dbReference type="EMBL" id="KE356561">
    <property type="protein sequence ID" value="ERG94172.1"/>
    <property type="molecule type" value="Genomic_DNA"/>
</dbReference>
<dbReference type="HOGENOM" id="CLU_2177842_0_0_2"/>
<dbReference type="Proteomes" id="UP000030710">
    <property type="component" value="Unassembled WGS sequence"/>
</dbReference>
<sequence length="109" mass="11583">MTILGSWGSRTSCCLSISCPGSETRHPCSRVDHDHDHVPPTPETIASPIEFLQHCINIPGSRGSRRLRDVPDHDHDANAIAEALSDSIAPSLIVGSRARESTSAGSESG</sequence>
<evidence type="ECO:0000313" key="2">
    <source>
        <dbReference type="Proteomes" id="UP000030710"/>
    </source>
</evidence>
<evidence type="ECO:0000313" key="1">
    <source>
        <dbReference type="EMBL" id="ERG94172.1"/>
    </source>
</evidence>
<gene>
    <name evidence="1" type="ORF">J07HQW2_00606</name>
</gene>
<organism evidence="1 2">
    <name type="scientific">Haloquadratum walsbyi J07HQW2</name>
    <dbReference type="NCBI Taxonomy" id="1238425"/>
    <lineage>
        <taxon>Archaea</taxon>
        <taxon>Methanobacteriati</taxon>
        <taxon>Methanobacteriota</taxon>
        <taxon>Stenosarchaea group</taxon>
        <taxon>Halobacteria</taxon>
        <taxon>Halobacteriales</taxon>
        <taxon>Haloferacaceae</taxon>
        <taxon>Haloquadratum</taxon>
    </lineage>
</organism>
<protein>
    <submittedName>
        <fullName evidence="1">Uncharacterized protein</fullName>
    </submittedName>
</protein>
<dbReference type="AlphaFoldDB" id="U1PKF8"/>
<name>U1PKF8_9EURY</name>
<dbReference type="STRING" id="1238425.J07HQW2_00606"/>
<proteinExistence type="predicted"/>
<reference evidence="1 2" key="1">
    <citation type="journal article" date="2013" name="PLoS ONE">
        <title>Assembly-driven community genomics of a hypersaline microbial ecosystem.</title>
        <authorList>
            <person name="Podell S."/>
            <person name="Ugalde J.A."/>
            <person name="Narasingarao P."/>
            <person name="Banfield J.F."/>
            <person name="Heidelberg K.B."/>
            <person name="Allen E.E."/>
        </authorList>
    </citation>
    <scope>NUCLEOTIDE SEQUENCE [LARGE SCALE GENOMIC DNA]</scope>
    <source>
        <strain evidence="2">J07HQW2</strain>
    </source>
</reference>
<accession>U1PKF8</accession>